<dbReference type="Proteomes" id="UP000241193">
    <property type="component" value="Unassembled WGS sequence"/>
</dbReference>
<dbReference type="OrthoDB" id="9805628at2"/>
<dbReference type="InterPro" id="IPR036038">
    <property type="entry name" value="Aminotransferase-like"/>
</dbReference>
<comment type="caution">
    <text evidence="4">The sequence shown here is derived from an EMBL/GenBank/DDBJ whole genome shotgun (WGS) entry which is preliminary data.</text>
</comment>
<evidence type="ECO:0000313" key="5">
    <source>
        <dbReference type="Proteomes" id="UP000241193"/>
    </source>
</evidence>
<comment type="cofactor">
    <cofactor evidence="1">
        <name>pyridoxal 5'-phosphate</name>
        <dbReference type="ChEBI" id="CHEBI:597326"/>
    </cofactor>
</comment>
<dbReference type="GO" id="GO:0008652">
    <property type="term" value="P:amino acid biosynthetic process"/>
    <property type="evidence" value="ECO:0007669"/>
    <property type="project" value="UniProtKB-ARBA"/>
</dbReference>
<keyword evidence="4" id="KW-0808">Transferase</keyword>
<dbReference type="SUPFAM" id="SSF56752">
    <property type="entry name" value="D-aminoacid aminotransferase-like PLP-dependent enzymes"/>
    <property type="match status" value="1"/>
</dbReference>
<dbReference type="Gene3D" id="3.30.470.10">
    <property type="match status" value="1"/>
</dbReference>
<dbReference type="InterPro" id="IPR001544">
    <property type="entry name" value="Aminotrans_IV"/>
</dbReference>
<name>A0A2T4IDJ2_9RHOO</name>
<comment type="similarity">
    <text evidence="2">Belongs to the class-IV pyridoxal-phosphate-dependent aminotransferase family.</text>
</comment>
<keyword evidence="4" id="KW-0032">Aminotransferase</keyword>
<dbReference type="InterPro" id="IPR043132">
    <property type="entry name" value="BCAT-like_C"/>
</dbReference>
<keyword evidence="5" id="KW-1185">Reference proteome</keyword>
<dbReference type="CDD" id="cd01558">
    <property type="entry name" value="D-AAT_like"/>
    <property type="match status" value="1"/>
</dbReference>
<gene>
    <name evidence="4" type="ORF">C8261_12510</name>
</gene>
<dbReference type="EMBL" id="PZKC01000010">
    <property type="protein sequence ID" value="PTD95818.1"/>
    <property type="molecule type" value="Genomic_DNA"/>
</dbReference>
<dbReference type="AlphaFoldDB" id="A0A2T4IDJ2"/>
<evidence type="ECO:0000256" key="3">
    <source>
        <dbReference type="ARBA" id="ARBA00022898"/>
    </source>
</evidence>
<dbReference type="InterPro" id="IPR050571">
    <property type="entry name" value="Class-IV_PLP-Dep_Aminotrnsfr"/>
</dbReference>
<dbReference type="GO" id="GO:0008483">
    <property type="term" value="F:transaminase activity"/>
    <property type="evidence" value="ECO:0007669"/>
    <property type="project" value="UniProtKB-KW"/>
</dbReference>
<evidence type="ECO:0000256" key="2">
    <source>
        <dbReference type="ARBA" id="ARBA00009320"/>
    </source>
</evidence>
<accession>A0A2T4IDJ2</accession>
<dbReference type="GO" id="GO:0046394">
    <property type="term" value="P:carboxylic acid biosynthetic process"/>
    <property type="evidence" value="ECO:0007669"/>
    <property type="project" value="UniProtKB-ARBA"/>
</dbReference>
<sequence length="285" mass="31626">MSICYLDGQYLPLAEARVSPLDRSFLFGDGAYEVIPVYSRRPFRLEEHIARLGNTLAALRLPDPHSAVQWADMVREVVARNAWEDQSVYLQVSRGADDKRNHAFPAVIRPTVFMMSDALLTPPAAQLDSGVAAVSAADFRWLRCDLKTVALLANCLLRQHAVEQGCAESILFRDGFLTEGAASNIFIVRDGVMLTPPKSHLMLPGITYDVVLELAARHGLPHEVREILEDEVRSADEIWMTSSTKEVLAITTLDGRPVGSGRPGPVGRQMHAWYQDFKNTVMRSG</sequence>
<dbReference type="Pfam" id="PF01063">
    <property type="entry name" value="Aminotran_4"/>
    <property type="match status" value="1"/>
</dbReference>
<proteinExistence type="inferred from homology"/>
<protein>
    <submittedName>
        <fullName evidence="4">D-amino acid aminotransferase</fullName>
    </submittedName>
</protein>
<dbReference type="RefSeq" id="WP_107494059.1">
    <property type="nucleotide sequence ID" value="NZ_PZKC01000010.1"/>
</dbReference>
<evidence type="ECO:0000313" key="4">
    <source>
        <dbReference type="EMBL" id="PTD95818.1"/>
    </source>
</evidence>
<keyword evidence="3" id="KW-0663">Pyridoxal phosphate</keyword>
<reference evidence="4 5" key="1">
    <citation type="submission" date="2018-03" db="EMBL/GenBank/DDBJ databases">
        <authorList>
            <person name="Keele B.F."/>
        </authorList>
    </citation>
    <scope>NUCLEOTIDE SEQUENCE [LARGE SCALE GENOMIC DNA]</scope>
    <source>
        <strain evidence="4 5">D20</strain>
    </source>
</reference>
<evidence type="ECO:0000256" key="1">
    <source>
        <dbReference type="ARBA" id="ARBA00001933"/>
    </source>
</evidence>
<dbReference type="InterPro" id="IPR043131">
    <property type="entry name" value="BCAT-like_N"/>
</dbReference>
<reference evidence="4 5" key="2">
    <citation type="submission" date="2018-04" db="EMBL/GenBank/DDBJ databases">
        <title>Thauera lacus sp. nov., isolated from an saline lake in Inner Mongolia, China.</title>
        <authorList>
            <person name="Liang Q.-Y."/>
        </authorList>
    </citation>
    <scope>NUCLEOTIDE SEQUENCE [LARGE SCALE GENOMIC DNA]</scope>
    <source>
        <strain evidence="4 5">D20</strain>
    </source>
</reference>
<organism evidence="4 5">
    <name type="scientific">Pseudothauera lacus</name>
    <dbReference type="NCBI Taxonomy" id="2136175"/>
    <lineage>
        <taxon>Bacteria</taxon>
        <taxon>Pseudomonadati</taxon>
        <taxon>Pseudomonadota</taxon>
        <taxon>Betaproteobacteria</taxon>
        <taxon>Rhodocyclales</taxon>
        <taxon>Zoogloeaceae</taxon>
        <taxon>Pseudothauera</taxon>
    </lineage>
</organism>
<dbReference type="Gene3D" id="3.20.10.10">
    <property type="entry name" value="D-amino Acid Aminotransferase, subunit A, domain 2"/>
    <property type="match status" value="1"/>
</dbReference>
<dbReference type="PANTHER" id="PTHR42743">
    <property type="entry name" value="AMINO-ACID AMINOTRANSFERASE"/>
    <property type="match status" value="1"/>
</dbReference>
<dbReference type="PANTHER" id="PTHR42743:SF10">
    <property type="entry name" value="D-ALANINE AMINOTRANSFERASE"/>
    <property type="match status" value="1"/>
</dbReference>
<dbReference type="GO" id="GO:0005829">
    <property type="term" value="C:cytosol"/>
    <property type="evidence" value="ECO:0007669"/>
    <property type="project" value="TreeGrafter"/>
</dbReference>
<dbReference type="FunFam" id="3.20.10.10:FF:000002">
    <property type="entry name" value="D-alanine aminotransferase"/>
    <property type="match status" value="1"/>
</dbReference>